<dbReference type="SMART" id="SM01292">
    <property type="entry name" value="N1221"/>
    <property type="match status" value="1"/>
</dbReference>
<feature type="compositionally biased region" description="Low complexity" evidence="1">
    <location>
        <begin position="338"/>
        <end position="357"/>
    </location>
</feature>
<sequence length="1346" mass="150698">MFEVPDAKRIRREDLHASEESSWSESEADAELEARLNAQIAISLGLDESAFRAPKLQTTSLPIVTKPKVEERKKDEELSSDEESEPKTPAEASPAKEGGEDDDEVYAFRLFSAAGPAPQVVLENMNRVVEGKMIRGRPLSYYLVTELSPEKKQQYEMAAVSGEDVIERSKVRAWGLELPWRVTTIKATRKIAIKRGRGGAEAVAHVEDDQPAKRKRPGKKRRTAMRIKARAEAQAEEAAKQKRAEKEEHVKDKKKRMNRLKKLRRRAKKKTEKGGGGEAGGESDEDMSDEDLWSSAKTAQGPSNEASNDATQEPIEFSPDDSAIDDSAEPSPAPMLPPLSSARAPLQQSQQQSQRYAQGGGAGYNSAAPPASTPGGSNNVNNNNNINRGAPIPQHAPTDSLSLMQLRRIVAGVNSAEPAAYDFVYEDMGPHAEEIDEWFVYQFWQWVRLNAAQKAFEWHWNQESGGKLGWDDADHDTRAKFVQAAIAGVQSDDAALRATSIGKIMYLVLGRWGDTAMPYATDETSRSIASIPQLQAIKAGVTCFTSLDGLSAVWEALKNVFEIHWSGDIQQANAQDAQDELMNLLTIMYIAVQETLNDPEEMSPTYGKLLELNPSLVDFLMLAISKLRWDEQNTMPHTQIFLLFWKSILLVFGGTGDLDRIKEATSELVGDKNKDTITANPLDYHVFRQEITSKYPAYVPPQPLIPLEADNPSLLPPLPNIMTRNGSNGIITQPTNTQMGGASILNQPVHIATPAPSPPPSPGVSGKGGKKQNYQTNQNFPFMYPPLDATSNSAGGKGGAGYGNPLVSRKWEGSDIPASILEAGQLFSSRVRMTRATRQLWEERERFLKFERGWETDDDGDDDENDDIEDLDLSELTLEEKEVLRELKVEDNKEKKRKERSSPGPEIDLGPNPEKLSERDKQRLIAVERFYANALPHLQSIVIVLLRPILVNVTAIVTQQQNQMAGMTSRANNPGMNGGPGSQRGMDGQSQADGEGEPTPEEIDATRTREITSKAMTAILLLLLKWLRLSHSNYLPLVLKLFAHQDIQQVVDSKMDHVENSFFQFCNIRSKFKDKTESDLEDEGEKEVGLEEKAHGEEENKDRNPEGEDSEDDAAPPPIRRQRELEEPVDQAVDHMEDIAVNGEYPVPMRPEVDEMGLPLSSLPLEPITDFSRRNFFSLINYLRVMQKICKNKAHRNLLLVQYKSSTILKKSLRVPQPELRLYTLKLFKGQVPYCGRKWRQSNMRVITAVYLHCRPELRDEWLAGSDIDAEVDSALPLEQALRSLTHWLNVRRYPEKIAADIRIAMREEQDFFSRELEKVDLNWSDLMLNADDTMSEMDHGESTWG</sequence>
<proteinExistence type="predicted"/>
<dbReference type="Proteomes" id="UP000054821">
    <property type="component" value="Unassembled WGS sequence"/>
</dbReference>
<name>A0A2P5A0V4_9HYPO</name>
<dbReference type="InterPro" id="IPR018555">
    <property type="entry name" value="C630.06c-like"/>
</dbReference>
<evidence type="ECO:0008006" key="6">
    <source>
        <dbReference type="Google" id="ProtNLM"/>
    </source>
</evidence>
<dbReference type="GO" id="GO:0007010">
    <property type="term" value="P:cytoskeleton organization"/>
    <property type="evidence" value="ECO:0007669"/>
    <property type="project" value="TreeGrafter"/>
</dbReference>
<feature type="compositionally biased region" description="Acidic residues" evidence="1">
    <location>
        <begin position="994"/>
        <end position="1003"/>
    </location>
</feature>
<feature type="compositionally biased region" description="Basic and acidic residues" evidence="1">
    <location>
        <begin position="1"/>
        <end position="19"/>
    </location>
</feature>
<dbReference type="PANTHER" id="PTHR13239">
    <property type="entry name" value="PROTEIN REQUIRED FOR HYPHAL ANASTOMOSIS HAM-2"/>
    <property type="match status" value="1"/>
</dbReference>
<keyword evidence="5" id="KW-1185">Reference proteome</keyword>
<evidence type="ECO:0000256" key="1">
    <source>
        <dbReference type="SAM" id="MobiDB-lite"/>
    </source>
</evidence>
<protein>
    <recommendedName>
        <fullName evidence="6">Required for hyphal anastomosis</fullName>
    </recommendedName>
</protein>
<dbReference type="InterPro" id="IPR040185">
    <property type="entry name" value="Far11/STRP"/>
</dbReference>
<feature type="compositionally biased region" description="Acidic residues" evidence="1">
    <location>
        <begin position="318"/>
        <end position="328"/>
    </location>
</feature>
<dbReference type="SMART" id="SM01293">
    <property type="entry name" value="DUF3402"/>
    <property type="match status" value="1"/>
</dbReference>
<accession>A0A2P5A0V4</accession>
<evidence type="ECO:0000259" key="3">
    <source>
        <dbReference type="SMART" id="SM01293"/>
    </source>
</evidence>
<dbReference type="InterPro" id="IPR012486">
    <property type="entry name" value="Far11/STRP_N"/>
</dbReference>
<dbReference type="Pfam" id="PF07923">
    <property type="entry name" value="N1221"/>
    <property type="match status" value="1"/>
</dbReference>
<feature type="region of interest" description="Disordered" evidence="1">
    <location>
        <begin position="1"/>
        <end position="30"/>
    </location>
</feature>
<organism evidence="4 5">
    <name type="scientific">Trichoderma gamsii</name>
    <dbReference type="NCBI Taxonomy" id="398673"/>
    <lineage>
        <taxon>Eukaryota</taxon>
        <taxon>Fungi</taxon>
        <taxon>Dikarya</taxon>
        <taxon>Ascomycota</taxon>
        <taxon>Pezizomycotina</taxon>
        <taxon>Sordariomycetes</taxon>
        <taxon>Hypocreomycetidae</taxon>
        <taxon>Hypocreales</taxon>
        <taxon>Hypocreaceae</taxon>
        <taxon>Trichoderma</taxon>
    </lineage>
</organism>
<evidence type="ECO:0000313" key="5">
    <source>
        <dbReference type="Proteomes" id="UP000054821"/>
    </source>
</evidence>
<feature type="region of interest" description="Disordered" evidence="1">
    <location>
        <begin position="1074"/>
        <end position="1131"/>
    </location>
</feature>
<feature type="compositionally biased region" description="Basic and acidic residues" evidence="1">
    <location>
        <begin position="67"/>
        <end position="77"/>
    </location>
</feature>
<reference evidence="4 5" key="1">
    <citation type="journal article" date="2016" name="Genome Announc.">
        <title>Draft Whole-Genome Sequence of Trichoderma gamsii T6085, a Promising Biocontrol Agent of Fusarium Head Blight on Wheat.</title>
        <authorList>
            <person name="Baroncelli R."/>
            <person name="Zapparata A."/>
            <person name="Piaggeschi G."/>
            <person name="Sarrocco S."/>
            <person name="Vannacci G."/>
        </authorList>
    </citation>
    <scope>NUCLEOTIDE SEQUENCE [LARGE SCALE GENOMIC DNA]</scope>
    <source>
        <strain evidence="4 5">T6085</strain>
    </source>
</reference>
<feature type="region of interest" description="Disordered" evidence="1">
    <location>
        <begin position="889"/>
        <end position="918"/>
    </location>
</feature>
<gene>
    <name evidence="4" type="ORF">TGAM01_v200626</name>
</gene>
<dbReference type="RefSeq" id="XP_024406604.1">
    <property type="nucleotide sequence ID" value="XM_024548593.1"/>
</dbReference>
<feature type="compositionally biased region" description="Basic residues" evidence="1">
    <location>
        <begin position="213"/>
        <end position="228"/>
    </location>
</feature>
<dbReference type="GO" id="GO:0005829">
    <property type="term" value="C:cytosol"/>
    <property type="evidence" value="ECO:0007669"/>
    <property type="project" value="TreeGrafter"/>
</dbReference>
<feature type="region of interest" description="Disordered" evidence="1">
    <location>
        <begin position="196"/>
        <end position="397"/>
    </location>
</feature>
<feature type="domain" description="Far11/STRP C-terminal" evidence="3">
    <location>
        <begin position="817"/>
        <end position="1317"/>
    </location>
</feature>
<dbReference type="STRING" id="398673.A0A2P5A0V4"/>
<dbReference type="Pfam" id="PF09428">
    <property type="entry name" value="DUF2011"/>
    <property type="match status" value="1"/>
</dbReference>
<comment type="caution">
    <text evidence="4">The sequence shown here is derived from an EMBL/GenBank/DDBJ whole genome shotgun (WGS) entry which is preliminary data.</text>
</comment>
<dbReference type="InterPro" id="IPR021819">
    <property type="entry name" value="Far11/STRP_C"/>
</dbReference>
<feature type="compositionally biased region" description="Acidic residues" evidence="1">
    <location>
        <begin position="281"/>
        <end position="292"/>
    </location>
</feature>
<dbReference type="EMBL" id="JPDN02000002">
    <property type="protein sequence ID" value="PON30186.1"/>
    <property type="molecule type" value="Genomic_DNA"/>
</dbReference>
<feature type="domain" description="Far11/STRP N-terminal" evidence="2">
    <location>
        <begin position="418"/>
        <end position="711"/>
    </location>
</feature>
<feature type="region of interest" description="Disordered" evidence="1">
    <location>
        <begin position="56"/>
        <end position="100"/>
    </location>
</feature>
<feature type="compositionally biased region" description="Basic and acidic residues" evidence="1">
    <location>
        <begin position="1121"/>
        <end position="1131"/>
    </location>
</feature>
<feature type="compositionally biased region" description="Basic residues" evidence="1">
    <location>
        <begin position="252"/>
        <end position="271"/>
    </location>
</feature>
<feature type="compositionally biased region" description="Basic and acidic residues" evidence="1">
    <location>
        <begin position="229"/>
        <end position="251"/>
    </location>
</feature>
<evidence type="ECO:0000313" key="4">
    <source>
        <dbReference type="EMBL" id="PON30186.1"/>
    </source>
</evidence>
<feature type="compositionally biased region" description="Basic and acidic residues" evidence="1">
    <location>
        <begin position="1086"/>
        <end position="1106"/>
    </location>
</feature>
<feature type="compositionally biased region" description="Polar residues" evidence="1">
    <location>
        <begin position="965"/>
        <end position="975"/>
    </location>
</feature>
<dbReference type="PANTHER" id="PTHR13239:SF4">
    <property type="entry name" value="AT25231P"/>
    <property type="match status" value="1"/>
</dbReference>
<dbReference type="Pfam" id="PF11882">
    <property type="entry name" value="DUF3402"/>
    <property type="match status" value="1"/>
</dbReference>
<feature type="compositionally biased region" description="Polar residues" evidence="1">
    <location>
        <begin position="296"/>
        <end position="311"/>
    </location>
</feature>
<evidence type="ECO:0000259" key="2">
    <source>
        <dbReference type="SMART" id="SM01292"/>
    </source>
</evidence>
<feature type="region of interest" description="Disordered" evidence="1">
    <location>
        <begin position="965"/>
        <end position="1009"/>
    </location>
</feature>
<feature type="compositionally biased region" description="Low complexity" evidence="1">
    <location>
        <begin position="378"/>
        <end position="387"/>
    </location>
</feature>
<dbReference type="GeneID" id="29989158"/>